<gene>
    <name evidence="8" type="ORF">AGERDE_LOCUS3874</name>
</gene>
<dbReference type="InterPro" id="IPR041470">
    <property type="entry name" value="GCP_N"/>
</dbReference>
<dbReference type="GO" id="GO:0005816">
    <property type="term" value="C:spindle pole body"/>
    <property type="evidence" value="ECO:0007669"/>
    <property type="project" value="UniProtKB-ARBA"/>
</dbReference>
<reference evidence="8" key="1">
    <citation type="submission" date="2021-06" db="EMBL/GenBank/DDBJ databases">
        <authorList>
            <person name="Kallberg Y."/>
            <person name="Tangrot J."/>
            <person name="Rosling A."/>
        </authorList>
    </citation>
    <scope>NUCLEOTIDE SEQUENCE</scope>
    <source>
        <strain evidence="8">MT106</strain>
    </source>
</reference>
<evidence type="ECO:0000259" key="7">
    <source>
        <dbReference type="Pfam" id="PF17681"/>
    </source>
</evidence>
<evidence type="ECO:0000256" key="1">
    <source>
        <dbReference type="ARBA" id="ARBA00010337"/>
    </source>
</evidence>
<dbReference type="GO" id="GO:0000278">
    <property type="term" value="P:mitotic cell cycle"/>
    <property type="evidence" value="ECO:0007669"/>
    <property type="project" value="TreeGrafter"/>
</dbReference>
<evidence type="ECO:0000259" key="6">
    <source>
        <dbReference type="Pfam" id="PF04130"/>
    </source>
</evidence>
<name>A0A9N8ZG77_9GLOM</name>
<accession>A0A9N8ZG77</accession>
<evidence type="ECO:0000256" key="3">
    <source>
        <dbReference type="ARBA" id="ARBA00022701"/>
    </source>
</evidence>
<dbReference type="EMBL" id="CAJVPL010000408">
    <property type="protein sequence ID" value="CAG8493462.1"/>
    <property type="molecule type" value="Genomic_DNA"/>
</dbReference>
<dbReference type="GO" id="GO:0000930">
    <property type="term" value="C:gamma-tubulin complex"/>
    <property type="evidence" value="ECO:0007669"/>
    <property type="project" value="TreeGrafter"/>
</dbReference>
<dbReference type="AlphaFoldDB" id="A0A9N8ZG77"/>
<dbReference type="GO" id="GO:0051321">
    <property type="term" value="P:meiotic cell cycle"/>
    <property type="evidence" value="ECO:0007669"/>
    <property type="project" value="TreeGrafter"/>
</dbReference>
<dbReference type="CDD" id="cd22572">
    <property type="entry name" value="GCP5_NTD"/>
    <property type="match status" value="1"/>
</dbReference>
<feature type="domain" description="Gamma tubulin complex component protein N-terminal" evidence="7">
    <location>
        <begin position="234"/>
        <end position="638"/>
    </location>
</feature>
<dbReference type="Pfam" id="PF04130">
    <property type="entry name" value="GCP_C_terminal"/>
    <property type="match status" value="1"/>
</dbReference>
<dbReference type="OrthoDB" id="66546at2759"/>
<dbReference type="InterPro" id="IPR042241">
    <property type="entry name" value="GCP_C_sf"/>
</dbReference>
<comment type="caution">
    <text evidence="8">The sequence shown here is derived from an EMBL/GenBank/DDBJ whole genome shotgun (WGS) entry which is preliminary data.</text>
</comment>
<dbReference type="GO" id="GO:0000922">
    <property type="term" value="C:spindle pole"/>
    <property type="evidence" value="ECO:0007669"/>
    <property type="project" value="InterPro"/>
</dbReference>
<evidence type="ECO:0000313" key="9">
    <source>
        <dbReference type="Proteomes" id="UP000789831"/>
    </source>
</evidence>
<organism evidence="8 9">
    <name type="scientific">Ambispora gerdemannii</name>
    <dbReference type="NCBI Taxonomy" id="144530"/>
    <lineage>
        <taxon>Eukaryota</taxon>
        <taxon>Fungi</taxon>
        <taxon>Fungi incertae sedis</taxon>
        <taxon>Mucoromycota</taxon>
        <taxon>Glomeromycotina</taxon>
        <taxon>Glomeromycetes</taxon>
        <taxon>Archaeosporales</taxon>
        <taxon>Ambisporaceae</taxon>
        <taxon>Ambispora</taxon>
    </lineage>
</organism>
<dbReference type="PANTHER" id="PTHR19302:SF33">
    <property type="entry name" value="GAMMA-TUBULIN COMPLEX COMPONENT 5"/>
    <property type="match status" value="1"/>
</dbReference>
<dbReference type="GO" id="GO:0043015">
    <property type="term" value="F:gamma-tubulin binding"/>
    <property type="evidence" value="ECO:0007669"/>
    <property type="project" value="InterPro"/>
</dbReference>
<keyword evidence="2 5" id="KW-0963">Cytoplasm</keyword>
<dbReference type="InterPro" id="IPR007259">
    <property type="entry name" value="GCP"/>
</dbReference>
<dbReference type="GO" id="GO:0007020">
    <property type="term" value="P:microtubule nucleation"/>
    <property type="evidence" value="ECO:0007669"/>
    <property type="project" value="InterPro"/>
</dbReference>
<keyword evidence="3 5" id="KW-0493">Microtubule</keyword>
<dbReference type="GO" id="GO:0031122">
    <property type="term" value="P:cytoplasmic microtubule organization"/>
    <property type="evidence" value="ECO:0007669"/>
    <property type="project" value="TreeGrafter"/>
</dbReference>
<evidence type="ECO:0000256" key="2">
    <source>
        <dbReference type="ARBA" id="ARBA00022490"/>
    </source>
</evidence>
<evidence type="ECO:0000256" key="5">
    <source>
        <dbReference type="RuleBase" id="RU363050"/>
    </source>
</evidence>
<dbReference type="PANTHER" id="PTHR19302">
    <property type="entry name" value="GAMMA TUBULIN COMPLEX PROTEIN"/>
    <property type="match status" value="1"/>
</dbReference>
<dbReference type="GO" id="GO:0051225">
    <property type="term" value="P:spindle assembly"/>
    <property type="evidence" value="ECO:0007669"/>
    <property type="project" value="TreeGrafter"/>
</dbReference>
<comment type="subcellular location">
    <subcellularLocation>
        <location evidence="5">Cytoplasm</location>
        <location evidence="5">Cytoskeleton</location>
        <location evidence="5">Microtubule organizing center</location>
    </subcellularLocation>
</comment>
<keyword evidence="9" id="KW-1185">Reference proteome</keyword>
<comment type="similarity">
    <text evidence="1 5">Belongs to the TUBGCP family.</text>
</comment>
<feature type="domain" description="Gamma tubulin complex component C-terminal" evidence="6">
    <location>
        <begin position="643"/>
        <end position="852"/>
    </location>
</feature>
<sequence length="859" mass="100687">MNTTNQVQVNKLTEQLIQHITNTQPGTTYFEKCKTNSLSTLKYHTFGSNNENEVFRRYKGLVEKFCIHAQYEKAKSLDKCIKSFVENPTETISNSDITTKFAILAMILALSNFPLKSRYVPTRPKPSENQTVAQILKEQPLTGLHWIPVSLSDNNVLSSESDQNESERIDIGIHYFKNMTYSYDYDRLKDLESLQYWRNKYTGPSVDNHLSKDPRNPFKNHTVNVRFISELEAIREVLFVLSGRPGLLFSKKKNKNGFQVDIKAKLTHLSEGAFKNILQYFCDQANAIAKVRGISYRICKSDCSKYGMTAQAFADSILQMISKFEKVIGEMEYEYSIRRVRGEHTIASLLQLKNRLSTYFFEFEILHYFVVNTPLKEIPELEYTSTSKDNHVPSYHPWEFTYAILSGLYAEITRHQIAGDTRIFVMLGRHFDNAFEPYMRIIDKWIKYGSLDDPADEFFIVKISKVVEKSGNHWQEMFIVREAIPSYKNIPSILCSLDFLGQFVNRIMFAGKGRNLLMSLNFSKDRKNKKLYASSNMEIGIEKLRSFNESLGQTNNNTISNGALSHPTSYNTLEQVFVPFIDEKPEYPEKNSSLNSNSELTTDFFTFQPFHQRFAENLEDYLQPQYEHINDLLYKALVDQCHLWAHLRTLSGIYFMQEGESIHRLCDVLFNRMDRGQLWYDSYVLNEIFIDTLHNLDWLPNGVISARIDDNVLKRPDITNMRIFEKIMIECRLPWPINNIIQVDSLQYYKQITIFLLQIRRAKYLVERMAFSRLQNEQLDPKSREMKLFYGIRLNLIWFLNTIWDYLMGTILYSETAKFHLEIKKVFDFDKMIASHKHFIQKVYDRCLLNNKARRKPKP</sequence>
<dbReference type="GO" id="GO:0051011">
    <property type="term" value="F:microtubule minus-end binding"/>
    <property type="evidence" value="ECO:0007669"/>
    <property type="project" value="TreeGrafter"/>
</dbReference>
<proteinExistence type="inferred from homology"/>
<protein>
    <recommendedName>
        <fullName evidence="5">Spindle pole body component</fullName>
    </recommendedName>
</protein>
<keyword evidence="4 5" id="KW-0206">Cytoskeleton</keyword>
<dbReference type="Pfam" id="PF17681">
    <property type="entry name" value="GCP_N_terminal"/>
    <property type="match status" value="1"/>
</dbReference>
<dbReference type="InterPro" id="IPR040457">
    <property type="entry name" value="GCP_C"/>
</dbReference>
<evidence type="ECO:0000313" key="8">
    <source>
        <dbReference type="EMBL" id="CAG8493462.1"/>
    </source>
</evidence>
<dbReference type="Proteomes" id="UP000789831">
    <property type="component" value="Unassembled WGS sequence"/>
</dbReference>
<dbReference type="Gene3D" id="1.20.120.1900">
    <property type="entry name" value="Gamma-tubulin complex, C-terminal domain"/>
    <property type="match status" value="1"/>
</dbReference>
<evidence type="ECO:0000256" key="4">
    <source>
        <dbReference type="ARBA" id="ARBA00023212"/>
    </source>
</evidence>
<dbReference type="GO" id="GO:0005874">
    <property type="term" value="C:microtubule"/>
    <property type="evidence" value="ECO:0007669"/>
    <property type="project" value="UniProtKB-KW"/>
</dbReference>
<dbReference type="InterPro" id="IPR059169">
    <property type="entry name" value="GCP5_N_ext"/>
</dbReference>